<feature type="domain" description="Band 7" evidence="8">
    <location>
        <begin position="79"/>
        <end position="239"/>
    </location>
</feature>
<keyword evidence="3 6" id="KW-0812">Transmembrane</keyword>
<dbReference type="PANTHER" id="PTHR43327">
    <property type="entry name" value="STOMATIN-LIKE PROTEIN 2, MITOCHONDRIAL"/>
    <property type="match status" value="1"/>
</dbReference>
<evidence type="ECO:0000256" key="2">
    <source>
        <dbReference type="ARBA" id="ARBA00006971"/>
    </source>
</evidence>
<feature type="compositionally biased region" description="Polar residues" evidence="7">
    <location>
        <begin position="1"/>
        <end position="11"/>
    </location>
</feature>
<feature type="region of interest" description="Disordered" evidence="7">
    <location>
        <begin position="347"/>
        <end position="398"/>
    </location>
</feature>
<dbReference type="Pfam" id="PF12221">
    <property type="entry name" value="HflK_N"/>
    <property type="match status" value="1"/>
</dbReference>
<feature type="compositionally biased region" description="Low complexity" evidence="7">
    <location>
        <begin position="352"/>
        <end position="388"/>
    </location>
</feature>
<dbReference type="AlphaFoldDB" id="A0A432Y6B1"/>
<dbReference type="SMART" id="SM00244">
    <property type="entry name" value="PHB"/>
    <property type="match status" value="1"/>
</dbReference>
<dbReference type="Proteomes" id="UP000287649">
    <property type="component" value="Unassembled WGS sequence"/>
</dbReference>
<dbReference type="InterPro" id="IPR050710">
    <property type="entry name" value="Band7/mec-2_domain"/>
</dbReference>
<dbReference type="InterPro" id="IPR010201">
    <property type="entry name" value="HflK"/>
</dbReference>
<dbReference type="InterPro" id="IPR036013">
    <property type="entry name" value="Band_7/SPFH_dom_sf"/>
</dbReference>
<dbReference type="InterPro" id="IPR020980">
    <property type="entry name" value="Membrane_HflK_N"/>
</dbReference>
<accession>A0A432Y6B1</accession>
<name>A0A432Y6B1_9GAMM</name>
<dbReference type="GO" id="GO:0006508">
    <property type="term" value="P:proteolysis"/>
    <property type="evidence" value="ECO:0007669"/>
    <property type="project" value="UniProtKB-KW"/>
</dbReference>
<keyword evidence="9" id="KW-0378">Hydrolase</keyword>
<feature type="transmembrane region" description="Helical" evidence="6">
    <location>
        <begin position="64"/>
        <end position="84"/>
    </location>
</feature>
<dbReference type="NCBIfam" id="TIGR01933">
    <property type="entry name" value="hflK"/>
    <property type="match status" value="1"/>
</dbReference>
<dbReference type="Gene3D" id="3.30.479.30">
    <property type="entry name" value="Band 7 domain"/>
    <property type="match status" value="1"/>
</dbReference>
<keyword evidence="10" id="KW-1185">Reference proteome</keyword>
<comment type="subunit">
    <text evidence="6">HflC and HflK may interact to form a multimeric complex.</text>
</comment>
<dbReference type="InterPro" id="IPR001107">
    <property type="entry name" value="Band_7"/>
</dbReference>
<dbReference type="GO" id="GO:0016020">
    <property type="term" value="C:membrane"/>
    <property type="evidence" value="ECO:0007669"/>
    <property type="project" value="UniProtKB-SubCell"/>
</dbReference>
<dbReference type="SUPFAM" id="SSF117892">
    <property type="entry name" value="Band 7/SPFH domain"/>
    <property type="match status" value="1"/>
</dbReference>
<comment type="subcellular location">
    <subcellularLocation>
        <location evidence="1">Membrane</location>
        <topology evidence="1">Single-pass membrane protein</topology>
    </subcellularLocation>
</comment>
<keyword evidence="9" id="KW-0645">Protease</keyword>
<feature type="compositionally biased region" description="Basic and acidic residues" evidence="7">
    <location>
        <begin position="389"/>
        <end position="398"/>
    </location>
</feature>
<organism evidence="9 10">
    <name type="scientific">Pseudidiomarina homiensis</name>
    <dbReference type="NCBI Taxonomy" id="364198"/>
    <lineage>
        <taxon>Bacteria</taxon>
        <taxon>Pseudomonadati</taxon>
        <taxon>Pseudomonadota</taxon>
        <taxon>Gammaproteobacteria</taxon>
        <taxon>Alteromonadales</taxon>
        <taxon>Idiomarinaceae</taxon>
        <taxon>Pseudidiomarina</taxon>
    </lineage>
</organism>
<evidence type="ECO:0000256" key="7">
    <source>
        <dbReference type="SAM" id="MobiDB-lite"/>
    </source>
</evidence>
<sequence>MAWNQPGNGNNNDRDPWKNQGGRDQGPPDLDEAVRNLLSKFGIGGSGKKGGGSSSSSGGFPSKGFGIIAVLLVVVWFIAGFYTVKEAERGVVLRFGNFHNLVESGLHWRPVFIDSVEMVDVSNVRQFQSEGFMLTQDENVVHVELDVQYRIINPRDYLYAVENADNSLAQATDSALRYVVGHTTMDEVLTVGRENVRTNTLELLENIIAPYQLGIQIVDINLLPARPPEAVKDAFDDAIAAQEDEQRFIREAEAYAREVEPTARGQVRRILQEAQAYREQQVLKAQGEIARFNELLPQYNKAPKVTRDRLYLETLEKIYANTAKVMVDVEGSNNMMYLPLDKILEQQRRNTDSSSNMSGSSDGQNSTSTNSTRSNNSRQGTSTNSTGRTSDRYDGGRG</sequence>
<evidence type="ECO:0000256" key="5">
    <source>
        <dbReference type="ARBA" id="ARBA00023136"/>
    </source>
</evidence>
<feature type="region of interest" description="Disordered" evidence="7">
    <location>
        <begin position="1"/>
        <end position="31"/>
    </location>
</feature>
<dbReference type="RefSeq" id="WP_126771776.1">
    <property type="nucleotide sequence ID" value="NZ_JANQBU010000001.1"/>
</dbReference>
<protein>
    <recommendedName>
        <fullName evidence="6">Protein HflK</fullName>
    </recommendedName>
</protein>
<keyword evidence="5 6" id="KW-0472">Membrane</keyword>
<evidence type="ECO:0000256" key="1">
    <source>
        <dbReference type="ARBA" id="ARBA00004167"/>
    </source>
</evidence>
<dbReference type="Pfam" id="PF01145">
    <property type="entry name" value="Band_7"/>
    <property type="match status" value="1"/>
</dbReference>
<evidence type="ECO:0000313" key="10">
    <source>
        <dbReference type="Proteomes" id="UP000287649"/>
    </source>
</evidence>
<dbReference type="EMBL" id="PIPX01000001">
    <property type="protein sequence ID" value="RUO56487.1"/>
    <property type="molecule type" value="Genomic_DNA"/>
</dbReference>
<proteinExistence type="inferred from homology"/>
<comment type="similarity">
    <text evidence="2 6">Belongs to the band 7/mec-2 family. HflK subfamily.</text>
</comment>
<dbReference type="OrthoDB" id="9779595at2"/>
<comment type="function">
    <text evidence="6">HflC and HflK could encode or regulate a protease.</text>
</comment>
<evidence type="ECO:0000259" key="8">
    <source>
        <dbReference type="SMART" id="SM00244"/>
    </source>
</evidence>
<dbReference type="CDD" id="cd03404">
    <property type="entry name" value="SPFH_HflK"/>
    <property type="match status" value="1"/>
</dbReference>
<comment type="caution">
    <text evidence="9">The sequence shown here is derived from an EMBL/GenBank/DDBJ whole genome shotgun (WGS) entry which is preliminary data.</text>
</comment>
<keyword evidence="4 6" id="KW-1133">Transmembrane helix</keyword>
<dbReference type="PANTHER" id="PTHR43327:SF2">
    <property type="entry name" value="MODULATOR OF FTSH PROTEASE HFLK"/>
    <property type="match status" value="1"/>
</dbReference>
<gene>
    <name evidence="9" type="primary">hflK</name>
    <name evidence="9" type="ORF">CWI70_07040</name>
</gene>
<evidence type="ECO:0000256" key="4">
    <source>
        <dbReference type="ARBA" id="ARBA00022989"/>
    </source>
</evidence>
<evidence type="ECO:0000256" key="6">
    <source>
        <dbReference type="RuleBase" id="RU364113"/>
    </source>
</evidence>
<reference evidence="10" key="1">
    <citation type="journal article" date="2018" name="Front. Microbiol.">
        <title>Genome-Based Analysis Reveals the Taxonomy and Diversity of the Family Idiomarinaceae.</title>
        <authorList>
            <person name="Liu Y."/>
            <person name="Lai Q."/>
            <person name="Shao Z."/>
        </authorList>
    </citation>
    <scope>NUCLEOTIDE SEQUENCE [LARGE SCALE GENOMIC DNA]</scope>
    <source>
        <strain evidence="10">PO-M2</strain>
    </source>
</reference>
<evidence type="ECO:0000256" key="3">
    <source>
        <dbReference type="ARBA" id="ARBA00022692"/>
    </source>
</evidence>
<dbReference type="GO" id="GO:0008233">
    <property type="term" value="F:peptidase activity"/>
    <property type="evidence" value="ECO:0007669"/>
    <property type="project" value="UniProtKB-KW"/>
</dbReference>
<evidence type="ECO:0000313" key="9">
    <source>
        <dbReference type="EMBL" id="RUO56487.1"/>
    </source>
</evidence>